<evidence type="ECO:0000256" key="4">
    <source>
        <dbReference type="PROSITE-ProRule" id="PRU00221"/>
    </source>
</evidence>
<dbReference type="PROSITE" id="PS50082">
    <property type="entry name" value="WD_REPEATS_2"/>
    <property type="match status" value="2"/>
</dbReference>
<dbReference type="InterPro" id="IPR003650">
    <property type="entry name" value="Orange_dom"/>
</dbReference>
<dbReference type="Gene3D" id="4.10.280.10">
    <property type="entry name" value="Helix-loop-helix DNA-binding domain"/>
    <property type="match status" value="1"/>
</dbReference>
<dbReference type="Pfam" id="PF24805">
    <property type="entry name" value="EIF3I"/>
    <property type="match status" value="1"/>
</dbReference>
<dbReference type="GO" id="GO:0005874">
    <property type="term" value="C:microtubule"/>
    <property type="evidence" value="ECO:0007669"/>
    <property type="project" value="TreeGrafter"/>
</dbReference>
<dbReference type="GO" id="GO:0035556">
    <property type="term" value="P:intracellular signal transduction"/>
    <property type="evidence" value="ECO:0007669"/>
    <property type="project" value="InterPro"/>
</dbReference>
<feature type="repeat" description="WD" evidence="4">
    <location>
        <begin position="836"/>
        <end position="877"/>
    </location>
</feature>
<reference evidence="9 10" key="1">
    <citation type="journal article" date="2021" name="Cell">
        <title>Tracing the genetic footprints of vertebrate landing in non-teleost ray-finned fishes.</title>
        <authorList>
            <person name="Bi X."/>
            <person name="Wang K."/>
            <person name="Yang L."/>
            <person name="Pan H."/>
            <person name="Jiang H."/>
            <person name="Wei Q."/>
            <person name="Fang M."/>
            <person name="Yu H."/>
            <person name="Zhu C."/>
            <person name="Cai Y."/>
            <person name="He Y."/>
            <person name="Gan X."/>
            <person name="Zeng H."/>
            <person name="Yu D."/>
            <person name="Zhu Y."/>
            <person name="Jiang H."/>
            <person name="Qiu Q."/>
            <person name="Yang H."/>
            <person name="Zhang Y.E."/>
            <person name="Wang W."/>
            <person name="Zhu M."/>
            <person name="He S."/>
            <person name="Zhang G."/>
        </authorList>
    </citation>
    <scope>NUCLEOTIDE SEQUENCE [LARGE SCALE GENOMIC DNA]</scope>
    <source>
        <strain evidence="9">Bchr_013</strain>
    </source>
</reference>
<feature type="domain" description="Doublecortin" evidence="6">
    <location>
        <begin position="497"/>
        <end position="579"/>
    </location>
</feature>
<evidence type="ECO:0000313" key="9">
    <source>
        <dbReference type="EMBL" id="KAG2460875.1"/>
    </source>
</evidence>
<dbReference type="SUPFAM" id="SSF50998">
    <property type="entry name" value="Quinoprotein alcohol dehydrogenase-like"/>
    <property type="match status" value="1"/>
</dbReference>
<comment type="caution">
    <text evidence="9">The sequence shown here is derived from an EMBL/GenBank/DDBJ whole genome shotgun (WGS) entry which is preliminary data.</text>
</comment>
<dbReference type="Pfam" id="PF03607">
    <property type="entry name" value="DCX"/>
    <property type="match status" value="2"/>
</dbReference>
<dbReference type="InterPro" id="IPR036638">
    <property type="entry name" value="HLH_DNA-bd_sf"/>
</dbReference>
<proteinExistence type="predicted"/>
<evidence type="ECO:0000256" key="3">
    <source>
        <dbReference type="ARBA" id="ARBA00022917"/>
    </source>
</evidence>
<dbReference type="SUPFAM" id="SSF89837">
    <property type="entry name" value="Doublecortin (DC)"/>
    <property type="match status" value="2"/>
</dbReference>
<dbReference type="Gene3D" id="3.10.20.230">
    <property type="entry name" value="Doublecortin domain"/>
    <property type="match status" value="2"/>
</dbReference>
<feature type="domain" description="Orange" evidence="8">
    <location>
        <begin position="109"/>
        <end position="141"/>
    </location>
</feature>
<feature type="non-terminal residue" evidence="9">
    <location>
        <position position="977"/>
    </location>
</feature>
<dbReference type="CDD" id="cd17150">
    <property type="entry name" value="DCX1_DCDC2B"/>
    <property type="match status" value="1"/>
</dbReference>
<evidence type="ECO:0000256" key="2">
    <source>
        <dbReference type="ARBA" id="ARBA00022737"/>
    </source>
</evidence>
<dbReference type="EMBL" id="JAATIS010004753">
    <property type="protein sequence ID" value="KAG2460875.1"/>
    <property type="molecule type" value="Genomic_DNA"/>
</dbReference>
<dbReference type="SMART" id="SM00353">
    <property type="entry name" value="HLH"/>
    <property type="match status" value="1"/>
</dbReference>
<dbReference type="InterPro" id="IPR011047">
    <property type="entry name" value="Quinoprotein_ADH-like_sf"/>
</dbReference>
<dbReference type="Pfam" id="PF07527">
    <property type="entry name" value="Hairy_orange"/>
    <property type="match status" value="1"/>
</dbReference>
<feature type="region of interest" description="Disordered" evidence="5">
    <location>
        <begin position="1"/>
        <end position="22"/>
    </location>
</feature>
<dbReference type="SUPFAM" id="SSF158457">
    <property type="entry name" value="Orange domain-like"/>
    <property type="match status" value="1"/>
</dbReference>
<feature type="compositionally biased region" description="Basic and acidic residues" evidence="5">
    <location>
        <begin position="771"/>
        <end position="795"/>
    </location>
</feature>
<dbReference type="Pfam" id="PF00010">
    <property type="entry name" value="HLH"/>
    <property type="match status" value="1"/>
</dbReference>
<dbReference type="Gene3D" id="2.130.10.10">
    <property type="entry name" value="YVTN repeat-like/Quinoprotein amine dehydrogenase"/>
    <property type="match status" value="1"/>
</dbReference>
<dbReference type="GO" id="GO:0005815">
    <property type="term" value="C:microtubule organizing center"/>
    <property type="evidence" value="ECO:0007669"/>
    <property type="project" value="TreeGrafter"/>
</dbReference>
<keyword evidence="3" id="KW-0648">Protein biosynthesis</keyword>
<keyword evidence="10" id="KW-1185">Reference proteome</keyword>
<keyword evidence="4" id="KW-0853">WD repeat</keyword>
<feature type="domain" description="BHLH" evidence="7">
    <location>
        <begin position="32"/>
        <end position="87"/>
    </location>
</feature>
<feature type="compositionally biased region" description="Polar residues" evidence="5">
    <location>
        <begin position="389"/>
        <end position="406"/>
    </location>
</feature>
<feature type="compositionally biased region" description="Low complexity" evidence="5">
    <location>
        <begin position="11"/>
        <end position="22"/>
    </location>
</feature>
<evidence type="ECO:0000256" key="5">
    <source>
        <dbReference type="SAM" id="MobiDB-lite"/>
    </source>
</evidence>
<protein>
    <submittedName>
        <fullName evidence="9">EIF3I factor</fullName>
    </submittedName>
</protein>
<dbReference type="InterPro" id="IPR001680">
    <property type="entry name" value="WD40_rpt"/>
</dbReference>
<dbReference type="SMART" id="SM00537">
    <property type="entry name" value="DCX"/>
    <property type="match status" value="2"/>
</dbReference>
<organism evidence="9 10">
    <name type="scientific">Polypterus senegalus</name>
    <name type="common">Senegal bichir</name>
    <dbReference type="NCBI Taxonomy" id="55291"/>
    <lineage>
        <taxon>Eukaryota</taxon>
        <taxon>Metazoa</taxon>
        <taxon>Chordata</taxon>
        <taxon>Craniata</taxon>
        <taxon>Vertebrata</taxon>
        <taxon>Euteleostomi</taxon>
        <taxon>Actinopterygii</taxon>
        <taxon>Polypteriformes</taxon>
        <taxon>Polypteridae</taxon>
        <taxon>Polypterus</taxon>
    </lineage>
</organism>
<dbReference type="GO" id="GO:0003677">
    <property type="term" value="F:DNA binding"/>
    <property type="evidence" value="ECO:0007669"/>
    <property type="project" value="InterPro"/>
</dbReference>
<dbReference type="GO" id="GO:0046983">
    <property type="term" value="F:protein dimerization activity"/>
    <property type="evidence" value="ECO:0007669"/>
    <property type="project" value="InterPro"/>
</dbReference>
<feature type="domain" description="Doublecortin" evidence="6">
    <location>
        <begin position="574"/>
        <end position="656"/>
    </location>
</feature>
<dbReference type="SUPFAM" id="SSF47459">
    <property type="entry name" value="HLH, helix-loop-helix DNA-binding domain"/>
    <property type="match status" value="1"/>
</dbReference>
<dbReference type="InterPro" id="IPR011598">
    <property type="entry name" value="bHLH_dom"/>
</dbReference>
<dbReference type="InterPro" id="IPR027525">
    <property type="entry name" value="eIF3i"/>
</dbReference>
<feature type="region of interest" description="Disordered" evidence="5">
    <location>
        <begin position="331"/>
        <end position="406"/>
    </location>
</feature>
<evidence type="ECO:0000313" key="10">
    <source>
        <dbReference type="Proteomes" id="UP000886611"/>
    </source>
</evidence>
<evidence type="ECO:0000259" key="7">
    <source>
        <dbReference type="PROSITE" id="PS50888"/>
    </source>
</evidence>
<dbReference type="AlphaFoldDB" id="A0A8X7X358"/>
<dbReference type="SMART" id="SM00511">
    <property type="entry name" value="ORANGE"/>
    <property type="match status" value="1"/>
</dbReference>
<dbReference type="GO" id="GO:0003743">
    <property type="term" value="F:translation initiation factor activity"/>
    <property type="evidence" value="ECO:0007669"/>
    <property type="project" value="UniProtKB-KW"/>
</dbReference>
<dbReference type="GO" id="GO:0005852">
    <property type="term" value="C:eukaryotic translation initiation factor 3 complex"/>
    <property type="evidence" value="ECO:0007669"/>
    <property type="project" value="InterPro"/>
</dbReference>
<keyword evidence="2" id="KW-0677">Repeat</keyword>
<dbReference type="PANTHER" id="PTHR23004:SF10">
    <property type="entry name" value="DOUBLECORTIN DOMAIN-CONTAINING PROTEIN 2B"/>
    <property type="match status" value="1"/>
</dbReference>
<evidence type="ECO:0000259" key="6">
    <source>
        <dbReference type="PROSITE" id="PS50309"/>
    </source>
</evidence>
<dbReference type="PROSITE" id="PS50294">
    <property type="entry name" value="WD_REPEATS_REGION"/>
    <property type="match status" value="1"/>
</dbReference>
<accession>A0A8X7X358</accession>
<dbReference type="Gene3D" id="6.10.250.980">
    <property type="match status" value="1"/>
</dbReference>
<dbReference type="GO" id="GO:0006355">
    <property type="term" value="P:regulation of DNA-templated transcription"/>
    <property type="evidence" value="ECO:0007669"/>
    <property type="project" value="InterPro"/>
</dbReference>
<dbReference type="SMART" id="SM00320">
    <property type="entry name" value="WD40"/>
    <property type="match status" value="3"/>
</dbReference>
<dbReference type="FunFam" id="3.10.20.230:FF:000011">
    <property type="entry name" value="Doublecortin domain containing 2B"/>
    <property type="match status" value="1"/>
</dbReference>
<evidence type="ECO:0000259" key="8">
    <source>
        <dbReference type="PROSITE" id="PS51054"/>
    </source>
</evidence>
<keyword evidence="1" id="KW-0396">Initiation factor</keyword>
<dbReference type="PROSITE" id="PS50888">
    <property type="entry name" value="BHLH"/>
    <property type="match status" value="1"/>
</dbReference>
<dbReference type="PANTHER" id="PTHR23004">
    <property type="entry name" value="DOUBLECORTIN DOMAIN CONTAINING 2"/>
    <property type="match status" value="1"/>
</dbReference>
<dbReference type="Proteomes" id="UP000886611">
    <property type="component" value="Unassembled WGS sequence"/>
</dbReference>
<gene>
    <name evidence="9" type="primary">Eif3i</name>
    <name evidence="9" type="ORF">GTO96_0011272</name>
</gene>
<sequence length="977" mass="109491">MSSNKRGQEWTDSTTSSVTAADPKLRLEKGSYGVTTVKIIEKRRRDRINHSLSELRRLVPSAFEKQGSSKLEKAEILQMTVDHLKLLHAMGGKGYFDVRALAVDYRTLGFRECMGEVARYLSSLEGLDNTDPIGARLVSHLNHCASEMDPLIHSPASLTFPPWPWGFPQLSNPFPRTVGEIRREIAAPGPALLTPSTVTFQSPSIRSAPVGCLSNSPPAIVMSALGSPTVRRVIPTAASPSTRLTQAGNSLNAMPSAEQHIRGFLVRRKFSSVYEEYEQIVREIEGDQSHLEWCGFTLMRPVFVSKKCEKSKSHKPEVKVSAVGVQNCKEYEPQQQQQQQQQEDEEEQLMPEREGSIHRLPTQLVSEHLEEEKQGPDTASSDAGALKPSSESPRLSDLTSSMEDARVSQSFTDVTSLWDSNESRMSSSAIHRDSFCRSLNSSIPNSLEGLQQYKTNLAMELIWLQQAIASRKKVAEAFQIVTSLKMTSVSTVFPPAKNIIVYKNGDPFFNGRKIVVNQKQFLTYESFLNEVTGNIHAPTAIRNLYTPKEGHRVHELNDLQNGCHYVAAGFERFKKLDVFRNGDLLCPAFRLIIPKNVLHDWEKILIMVTEKANLRTGAVQRLCTVEGVTISSGDKLESGQYCVAVGTEKFKHLPYIELLVPKPPAYNSKLSSIGNQTVSRRMEPVTLPSFIHQKRYNLNLTLYIRRVKSTGATDEPGITSSPPVIKRNKDKNGPREEDSIFYAKPVRVRKHDNNSKPSNKTEEEPGVFRGNQERKEAQGAREVPEDENTRVELPLDEKPILLQGHERSITQIKYNREGDLLFSVAKDTSGEIMKTVKEHTKQINDIQSSIDLTMVITASKDNSAKLFDCTTLDHIKTFKTERPVNSAAISPIMDHVVMGGGQEAMEVTTTSTRIGKFEARFFHAAFEEEFGRVKGHFGPINCVAFHPDGKSYSSGGEDGYVRIHYFDPQYFEFEFEV</sequence>
<dbReference type="InterPro" id="IPR003533">
    <property type="entry name" value="Doublecortin_dom"/>
</dbReference>
<dbReference type="PROSITE" id="PS50309">
    <property type="entry name" value="DC"/>
    <property type="match status" value="2"/>
</dbReference>
<dbReference type="FunFam" id="3.10.20.230:FF:000004">
    <property type="entry name" value="Doublecortin domain containing 2"/>
    <property type="match status" value="1"/>
</dbReference>
<dbReference type="InterPro" id="IPR036572">
    <property type="entry name" value="Doublecortin_dom_sf"/>
</dbReference>
<feature type="non-terminal residue" evidence="9">
    <location>
        <position position="1"/>
    </location>
</feature>
<evidence type="ECO:0000256" key="1">
    <source>
        <dbReference type="ARBA" id="ARBA00022540"/>
    </source>
</evidence>
<dbReference type="InterPro" id="IPR015943">
    <property type="entry name" value="WD40/YVTN_repeat-like_dom_sf"/>
</dbReference>
<feature type="compositionally biased region" description="Basic and acidic residues" evidence="5">
    <location>
        <begin position="751"/>
        <end position="763"/>
    </location>
</feature>
<feature type="repeat" description="WD" evidence="4">
    <location>
        <begin position="933"/>
        <end position="963"/>
    </location>
</feature>
<feature type="region of interest" description="Disordered" evidence="5">
    <location>
        <begin position="712"/>
        <end position="795"/>
    </location>
</feature>
<name>A0A8X7X358_POLSE</name>
<dbReference type="PROSITE" id="PS51054">
    <property type="entry name" value="ORANGE"/>
    <property type="match status" value="1"/>
</dbReference>